<keyword evidence="3" id="KW-0732">Signal</keyword>
<accession>A0ABW6RTY3</accession>
<dbReference type="PANTHER" id="PTHR11802">
    <property type="entry name" value="SERINE PROTEASE FAMILY S10 SERINE CARBOXYPEPTIDASE"/>
    <property type="match status" value="1"/>
</dbReference>
<evidence type="ECO:0000256" key="4">
    <source>
        <dbReference type="ARBA" id="ARBA00022801"/>
    </source>
</evidence>
<evidence type="ECO:0000256" key="5">
    <source>
        <dbReference type="ARBA" id="ARBA00023180"/>
    </source>
</evidence>
<dbReference type="SUPFAM" id="SSF53474">
    <property type="entry name" value="alpha/beta-Hydrolases"/>
    <property type="match status" value="1"/>
</dbReference>
<gene>
    <name evidence="7" type="ORF">ACFYXQ_01335</name>
</gene>
<organism evidence="7 8">
    <name type="scientific">Nocardia jiangxiensis</name>
    <dbReference type="NCBI Taxonomy" id="282685"/>
    <lineage>
        <taxon>Bacteria</taxon>
        <taxon>Bacillati</taxon>
        <taxon>Actinomycetota</taxon>
        <taxon>Actinomycetes</taxon>
        <taxon>Mycobacteriales</taxon>
        <taxon>Nocardiaceae</taxon>
        <taxon>Nocardia</taxon>
    </lineage>
</organism>
<feature type="compositionally biased region" description="Low complexity" evidence="6">
    <location>
        <begin position="7"/>
        <end position="16"/>
    </location>
</feature>
<dbReference type="Proteomes" id="UP001601992">
    <property type="component" value="Unassembled WGS sequence"/>
</dbReference>
<evidence type="ECO:0000313" key="7">
    <source>
        <dbReference type="EMBL" id="MFF3566406.1"/>
    </source>
</evidence>
<evidence type="ECO:0000256" key="6">
    <source>
        <dbReference type="SAM" id="MobiDB-lite"/>
    </source>
</evidence>
<dbReference type="Gene3D" id="3.40.50.1820">
    <property type="entry name" value="alpha/beta hydrolase"/>
    <property type="match status" value="1"/>
</dbReference>
<keyword evidence="8" id="KW-1185">Reference proteome</keyword>
<keyword evidence="5" id="KW-0325">Glycoprotein</keyword>
<evidence type="ECO:0000256" key="1">
    <source>
        <dbReference type="ARBA" id="ARBA00022645"/>
    </source>
</evidence>
<proteinExistence type="predicted"/>
<dbReference type="InterPro" id="IPR001563">
    <property type="entry name" value="Peptidase_S10"/>
</dbReference>
<dbReference type="PANTHER" id="PTHR11802:SF3">
    <property type="entry name" value="RETINOID-INDUCIBLE SERINE CARBOXYPEPTIDASE"/>
    <property type="match status" value="1"/>
</dbReference>
<keyword evidence="1" id="KW-0121">Carboxypeptidase</keyword>
<evidence type="ECO:0000313" key="8">
    <source>
        <dbReference type="Proteomes" id="UP001601992"/>
    </source>
</evidence>
<dbReference type="EMBL" id="JBIAQY010000001">
    <property type="protein sequence ID" value="MFF3566406.1"/>
    <property type="molecule type" value="Genomic_DNA"/>
</dbReference>
<comment type="caution">
    <text evidence="7">The sequence shown here is derived from an EMBL/GenBank/DDBJ whole genome shotgun (WGS) entry which is preliminary data.</text>
</comment>
<name>A0ABW6RTY3_9NOCA</name>
<keyword evidence="4" id="KW-0378">Hydrolase</keyword>
<keyword evidence="2" id="KW-0645">Protease</keyword>
<evidence type="ECO:0000256" key="3">
    <source>
        <dbReference type="ARBA" id="ARBA00022729"/>
    </source>
</evidence>
<evidence type="ECO:0000256" key="2">
    <source>
        <dbReference type="ARBA" id="ARBA00022670"/>
    </source>
</evidence>
<dbReference type="Pfam" id="PF00450">
    <property type="entry name" value="Peptidase_S10"/>
    <property type="match status" value="1"/>
</dbReference>
<sequence>MSNDSPTTGTNTVTQTDQPYFDPIAYGTGPDDNVTDTAETAAVTHHTIALGGREIAYTATAGHLVTVDPSTSRPNAKIFYVAFTQDGQSETTRPVTFCYNGGPGSSAVFVLLGSFAPRRIKTNMPDFTPPAPYTMEDNPDTLLDKTDLVFINPVGTGYSVAIAPHRNSEFWGVDQDADSLKQFVKRYLTKNNRWNSPKFLYGESYGTARSCVLAYRLHEDGVDLNGITLQSSILNYGTSDDPIGLLPTAAADAWYHKRTSITPAPADLTAFVEEMEKFASGDYAAALQAFPKADPAAVTKLSEYTGIDVTTLTSWKLVVGYQFPTTLLQDRKLALGAYDGRVTAIDSGIAGKLDPAAGSNDPTMAAVSGVYTAMWNSYLNEQLKFTSNSEYTDLNNQVFEHWDFSHTDPTGAKQTGPLNTAADLAALMAINVDLRVLSANGFYDFVTPCYRTVLDLQQMPLDNAEVRKNLTIRFYPSGHMVYLDGNSRTALKQDLTQLYDAATADTAAVNRILTLQQSSS</sequence>
<protein>
    <submittedName>
        <fullName evidence="7">S10 family peptidase</fullName>
    </submittedName>
</protein>
<feature type="region of interest" description="Disordered" evidence="6">
    <location>
        <begin position="1"/>
        <end position="30"/>
    </location>
</feature>
<reference evidence="7 8" key="1">
    <citation type="submission" date="2024-10" db="EMBL/GenBank/DDBJ databases">
        <title>The Natural Products Discovery Center: Release of the First 8490 Sequenced Strains for Exploring Actinobacteria Biosynthetic Diversity.</title>
        <authorList>
            <person name="Kalkreuter E."/>
            <person name="Kautsar S.A."/>
            <person name="Yang D."/>
            <person name="Bader C.D."/>
            <person name="Teijaro C.N."/>
            <person name="Fluegel L."/>
            <person name="Davis C.M."/>
            <person name="Simpson J.R."/>
            <person name="Lauterbach L."/>
            <person name="Steele A.D."/>
            <person name="Gui C."/>
            <person name="Meng S."/>
            <person name="Li G."/>
            <person name="Viehrig K."/>
            <person name="Ye F."/>
            <person name="Su P."/>
            <person name="Kiefer A.F."/>
            <person name="Nichols A."/>
            <person name="Cepeda A.J."/>
            <person name="Yan W."/>
            <person name="Fan B."/>
            <person name="Jiang Y."/>
            <person name="Adhikari A."/>
            <person name="Zheng C.-J."/>
            <person name="Schuster L."/>
            <person name="Cowan T.M."/>
            <person name="Smanski M.J."/>
            <person name="Chevrette M.G."/>
            <person name="De Carvalho L.P.S."/>
            <person name="Shen B."/>
        </authorList>
    </citation>
    <scope>NUCLEOTIDE SEQUENCE [LARGE SCALE GENOMIC DNA]</scope>
    <source>
        <strain evidence="7 8">NPDC002593</strain>
    </source>
</reference>
<dbReference type="InterPro" id="IPR029058">
    <property type="entry name" value="AB_hydrolase_fold"/>
</dbReference>
<dbReference type="RefSeq" id="WP_387402401.1">
    <property type="nucleotide sequence ID" value="NZ_JBIAQY010000001.1"/>
</dbReference>